<evidence type="ECO:0000313" key="5">
    <source>
        <dbReference type="EMBL" id="GAE29686.1"/>
    </source>
</evidence>
<dbReference type="PROSITE" id="PS50995">
    <property type="entry name" value="HTH_MARR_2"/>
    <property type="match status" value="1"/>
</dbReference>
<protein>
    <recommendedName>
        <fullName evidence="4">HTH marR-type domain-containing protein</fullName>
    </recommendedName>
</protein>
<sequence>MEKRDIERHVGYHIGIAAHFIQNRYNEKLAEVDLTVAQARALYLLVEHGPQIQVELQNRLYIKGSTMNGLIETMEKKGFIERRTSASDKRSKVIHLTDKGYEIDQIFWKKLTLLEAELQEGFMEEEKALLIVWLKRLKENLCVKESKATREDEE</sequence>
<organism evidence="5 6">
    <name type="scientific">Halalkalibacter hemicellulosilyticusJCM 9152</name>
    <dbReference type="NCBI Taxonomy" id="1236971"/>
    <lineage>
        <taxon>Bacteria</taxon>
        <taxon>Bacillati</taxon>
        <taxon>Bacillota</taxon>
        <taxon>Bacilli</taxon>
        <taxon>Bacillales</taxon>
        <taxon>Bacillaceae</taxon>
        <taxon>Halalkalibacter</taxon>
    </lineage>
</organism>
<keyword evidence="3" id="KW-0804">Transcription</keyword>
<dbReference type="InterPro" id="IPR000835">
    <property type="entry name" value="HTH_MarR-typ"/>
</dbReference>
<evidence type="ECO:0000256" key="2">
    <source>
        <dbReference type="ARBA" id="ARBA00023125"/>
    </source>
</evidence>
<evidence type="ECO:0000313" key="6">
    <source>
        <dbReference type="Proteomes" id="UP000018895"/>
    </source>
</evidence>
<dbReference type="RefSeq" id="WP_035341571.1">
    <property type="nucleotide sequence ID" value="NZ_BAUU01000006.1"/>
</dbReference>
<evidence type="ECO:0000256" key="3">
    <source>
        <dbReference type="ARBA" id="ARBA00023163"/>
    </source>
</evidence>
<reference evidence="5" key="1">
    <citation type="journal article" date="2014" name="Genome Announc.">
        <title>Draft Genome Sequences of Three Alkaliphilic Bacillus Strains, Bacillus wakoensis JCM 9140T, Bacillus akibai JCM 9157T, and Bacillus hemicellulosilyticus JCM 9152T.</title>
        <authorList>
            <person name="Yuki M."/>
            <person name="Oshima K."/>
            <person name="Suda W."/>
            <person name="Oshida Y."/>
            <person name="Kitamura K."/>
            <person name="Iida T."/>
            <person name="Hattori M."/>
            <person name="Ohkuma M."/>
        </authorList>
    </citation>
    <scope>NUCLEOTIDE SEQUENCE [LARGE SCALE GENOMIC DNA]</scope>
    <source>
        <strain evidence="5">JCM 9152</strain>
    </source>
</reference>
<dbReference type="Gene3D" id="1.10.10.10">
    <property type="entry name" value="Winged helix-like DNA-binding domain superfamily/Winged helix DNA-binding domain"/>
    <property type="match status" value="1"/>
</dbReference>
<dbReference type="AlphaFoldDB" id="W4QCA0"/>
<dbReference type="GO" id="GO:0003700">
    <property type="term" value="F:DNA-binding transcription factor activity"/>
    <property type="evidence" value="ECO:0007669"/>
    <property type="project" value="InterPro"/>
</dbReference>
<dbReference type="PANTHER" id="PTHR42756">
    <property type="entry name" value="TRANSCRIPTIONAL REGULATOR, MARR"/>
    <property type="match status" value="1"/>
</dbReference>
<proteinExistence type="predicted"/>
<dbReference type="GO" id="GO:0003677">
    <property type="term" value="F:DNA binding"/>
    <property type="evidence" value="ECO:0007669"/>
    <property type="project" value="UniProtKB-KW"/>
</dbReference>
<keyword evidence="1" id="KW-0805">Transcription regulation</keyword>
<comment type="caution">
    <text evidence="5">The sequence shown here is derived from an EMBL/GenBank/DDBJ whole genome shotgun (WGS) entry which is preliminary data.</text>
</comment>
<dbReference type="OrthoDB" id="2328394at2"/>
<evidence type="ECO:0000259" key="4">
    <source>
        <dbReference type="PROSITE" id="PS50995"/>
    </source>
</evidence>
<dbReference type="InterPro" id="IPR036388">
    <property type="entry name" value="WH-like_DNA-bd_sf"/>
</dbReference>
<feature type="domain" description="HTH marR-type" evidence="4">
    <location>
        <begin position="1"/>
        <end position="139"/>
    </location>
</feature>
<dbReference type="STRING" id="1236971.JCM9152_1061"/>
<name>W4QCA0_9BACI</name>
<keyword evidence="6" id="KW-1185">Reference proteome</keyword>
<dbReference type="Pfam" id="PF01047">
    <property type="entry name" value="MarR"/>
    <property type="match status" value="1"/>
</dbReference>
<dbReference type="PANTHER" id="PTHR42756:SF1">
    <property type="entry name" value="TRANSCRIPTIONAL REPRESSOR OF EMRAB OPERON"/>
    <property type="match status" value="1"/>
</dbReference>
<accession>W4QCA0</accession>
<dbReference type="InterPro" id="IPR023187">
    <property type="entry name" value="Tscrpt_reg_MarR-type_CS"/>
</dbReference>
<dbReference type="PROSITE" id="PS01117">
    <property type="entry name" value="HTH_MARR_1"/>
    <property type="match status" value="1"/>
</dbReference>
<dbReference type="EMBL" id="BAUU01000006">
    <property type="protein sequence ID" value="GAE29686.1"/>
    <property type="molecule type" value="Genomic_DNA"/>
</dbReference>
<keyword evidence="2" id="KW-0238">DNA-binding</keyword>
<dbReference type="PRINTS" id="PR00598">
    <property type="entry name" value="HTHMARR"/>
</dbReference>
<dbReference type="Proteomes" id="UP000018895">
    <property type="component" value="Unassembled WGS sequence"/>
</dbReference>
<evidence type="ECO:0000256" key="1">
    <source>
        <dbReference type="ARBA" id="ARBA00023015"/>
    </source>
</evidence>
<dbReference type="SUPFAM" id="SSF46785">
    <property type="entry name" value="Winged helix' DNA-binding domain"/>
    <property type="match status" value="1"/>
</dbReference>
<dbReference type="SMART" id="SM00347">
    <property type="entry name" value="HTH_MARR"/>
    <property type="match status" value="1"/>
</dbReference>
<dbReference type="InterPro" id="IPR036390">
    <property type="entry name" value="WH_DNA-bd_sf"/>
</dbReference>
<gene>
    <name evidence="5" type="ORF">JCM9152_1061</name>
</gene>